<dbReference type="PROSITE" id="PS50011">
    <property type="entry name" value="PROTEIN_KINASE_DOM"/>
    <property type="match status" value="1"/>
</dbReference>
<feature type="transmembrane region" description="Helical" evidence="6">
    <location>
        <begin position="770"/>
        <end position="792"/>
    </location>
</feature>
<feature type="region of interest" description="Disordered" evidence="5">
    <location>
        <begin position="793"/>
        <end position="817"/>
    </location>
</feature>
<keyword evidence="6" id="KW-0472">Membrane</keyword>
<comment type="caution">
    <text evidence="8">The sequence shown here is derived from an EMBL/GenBank/DDBJ whole genome shotgun (WGS) entry which is preliminary data.</text>
</comment>
<sequence length="905" mass="92866">MGVDGGGEVVAATVLGRGPVATVYAGRLAATGVEVAVKVFPDQFDRDTASRVERERRALATVSTVGSILRVDAVIEYSRDRSSVVTQLCAGSLAGMLTRGALPVSEVLAIGSATATALAAAHDAGVTHGGVTPHNVLFRRTGDPVLTDFGLALRERYARDVTHALEYTAPETLRDDVRSPSSDLYGLGAVLYTMLTGAPPFPRRTGQEPGERILRVLRDPVPPIQAIPGELSDLVNLLLAKDPADRPADAARVAAWFDHVRGGRSTTVPPALNPLAPPAAQSDVNFDSFARRPEVPPPAGPVQPSWYGQPGQYAQPMRPAPFPPAPPRQGPARPAPPRVDPQSLCSQPVSPQAHPTRPVTPPQPVPPRPEPPQRPSGAQHAPAPPRSLPPHPSRPSAPVSSPGTVTPQPGSPRPDPPQSGPRQSPAPPANVPAPVVPPPVSPPPLAPTDQSRPQATTPPGSVTPQATPPQSTPLQATPLQPTPPQPTPPQATPLQPTPPQPTPPQATPLQPTPPQPTPPQPTPLQPTPPQPTPPQATPLQPTPPQPTPPQATPLQPTPPQPTPPPVPPRAALPWSDQPGSGDQAVASPRPRPVPADTAQPVPPRSDPVRSGSPESDPPRPATPAAPQPTSPLSDSGQESSPQVAPPQSPPSGLSQALSPGSEGSQRVSSPSAAAVATESVVSSATTPAPSTESGAPPATTPAPSTESGALRGAAPGQSTVPAMPGHFSGRSAEAFAGSSPSVTVPEGRTLLYTVGGATAETTVKSGRWKVFAGIGVAVVVAGVAAAVIVSGGEGGNQGAPQKPAATSPAAPAETSAAPDIELSVTAVNDLGNRVELKWSAEGDLDFSVVVAGENIDTMVLVANRQRELSVPVDQGRKYCFQVRATDSRNIYTSEPVPVRGARCTL</sequence>
<dbReference type="Pfam" id="PF00069">
    <property type="entry name" value="Pkinase"/>
    <property type="match status" value="1"/>
</dbReference>
<feature type="compositionally biased region" description="Low complexity" evidence="5">
    <location>
        <begin position="799"/>
        <end position="817"/>
    </location>
</feature>
<keyword evidence="6" id="KW-0812">Transmembrane</keyword>
<feature type="compositionally biased region" description="Pro residues" evidence="5">
    <location>
        <begin position="382"/>
        <end position="395"/>
    </location>
</feature>
<evidence type="ECO:0000256" key="4">
    <source>
        <dbReference type="ARBA" id="ARBA00022840"/>
    </source>
</evidence>
<dbReference type="SUPFAM" id="SSF56112">
    <property type="entry name" value="Protein kinase-like (PK-like)"/>
    <property type="match status" value="1"/>
</dbReference>
<dbReference type="GO" id="GO:0005524">
    <property type="term" value="F:ATP binding"/>
    <property type="evidence" value="ECO:0007669"/>
    <property type="project" value="UniProtKB-KW"/>
</dbReference>
<feature type="region of interest" description="Disordered" evidence="5">
    <location>
        <begin position="289"/>
        <end position="742"/>
    </location>
</feature>
<evidence type="ECO:0000256" key="5">
    <source>
        <dbReference type="SAM" id="MobiDB-lite"/>
    </source>
</evidence>
<keyword evidence="3" id="KW-0418">Kinase</keyword>
<dbReference type="PRINTS" id="PR01217">
    <property type="entry name" value="PRICHEXTENSN"/>
</dbReference>
<evidence type="ECO:0000256" key="3">
    <source>
        <dbReference type="ARBA" id="ARBA00022777"/>
    </source>
</evidence>
<keyword evidence="6" id="KW-1133">Transmembrane helix</keyword>
<dbReference type="EMBL" id="MSIF01000005">
    <property type="protein sequence ID" value="OLF11180.1"/>
    <property type="molecule type" value="Genomic_DNA"/>
</dbReference>
<evidence type="ECO:0000256" key="6">
    <source>
        <dbReference type="SAM" id="Phobius"/>
    </source>
</evidence>
<dbReference type="InterPro" id="IPR000719">
    <property type="entry name" value="Prot_kinase_dom"/>
</dbReference>
<dbReference type="Proteomes" id="UP000185696">
    <property type="component" value="Unassembled WGS sequence"/>
</dbReference>
<gene>
    <name evidence="8" type="ORF">BLA60_14450</name>
</gene>
<evidence type="ECO:0000313" key="9">
    <source>
        <dbReference type="Proteomes" id="UP000185696"/>
    </source>
</evidence>
<evidence type="ECO:0000313" key="8">
    <source>
        <dbReference type="EMBL" id="OLF11180.1"/>
    </source>
</evidence>
<evidence type="ECO:0000259" key="7">
    <source>
        <dbReference type="PROSITE" id="PS50011"/>
    </source>
</evidence>
<dbReference type="PANTHER" id="PTHR24349">
    <property type="entry name" value="SERINE/THREONINE-PROTEIN KINASE"/>
    <property type="match status" value="1"/>
</dbReference>
<feature type="compositionally biased region" description="Pro residues" evidence="5">
    <location>
        <begin position="618"/>
        <end position="629"/>
    </location>
</feature>
<dbReference type="CDD" id="cd14014">
    <property type="entry name" value="STKc_PknB_like"/>
    <property type="match status" value="1"/>
</dbReference>
<proteinExistence type="predicted"/>
<dbReference type="AlphaFoldDB" id="A0A7Z1AYY6"/>
<protein>
    <recommendedName>
        <fullName evidence="7">Protein kinase domain-containing protein</fullName>
    </recommendedName>
</protein>
<feature type="domain" description="Protein kinase" evidence="7">
    <location>
        <begin position="9"/>
        <end position="257"/>
    </location>
</feature>
<keyword evidence="2" id="KW-0547">Nucleotide-binding</keyword>
<evidence type="ECO:0000256" key="1">
    <source>
        <dbReference type="ARBA" id="ARBA00022679"/>
    </source>
</evidence>
<dbReference type="InterPro" id="IPR050205">
    <property type="entry name" value="CDPK_Ser/Thr_kinases"/>
</dbReference>
<keyword evidence="9" id="KW-1185">Reference proteome</keyword>
<accession>A0A7Z1AYY6</accession>
<dbReference type="InterPro" id="IPR011009">
    <property type="entry name" value="Kinase-like_dom_sf"/>
</dbReference>
<organism evidence="8 9">
    <name type="scientific">Actinophytocola xinjiangensis</name>
    <dbReference type="NCBI Taxonomy" id="485602"/>
    <lineage>
        <taxon>Bacteria</taxon>
        <taxon>Bacillati</taxon>
        <taxon>Actinomycetota</taxon>
        <taxon>Actinomycetes</taxon>
        <taxon>Pseudonocardiales</taxon>
        <taxon>Pseudonocardiaceae</taxon>
    </lineage>
</organism>
<keyword evidence="4" id="KW-0067">ATP-binding</keyword>
<dbReference type="Gene3D" id="1.10.510.10">
    <property type="entry name" value="Transferase(Phosphotransferase) domain 1"/>
    <property type="match status" value="1"/>
</dbReference>
<feature type="compositionally biased region" description="Pro residues" evidence="5">
    <location>
        <begin position="358"/>
        <end position="374"/>
    </location>
</feature>
<feature type="compositionally biased region" description="Pro residues" evidence="5">
    <location>
        <begin position="318"/>
        <end position="339"/>
    </location>
</feature>
<name>A0A7Z1AYY6_9PSEU</name>
<feature type="compositionally biased region" description="Pro residues" evidence="5">
    <location>
        <begin position="480"/>
        <end position="570"/>
    </location>
</feature>
<evidence type="ECO:0000256" key="2">
    <source>
        <dbReference type="ARBA" id="ARBA00022741"/>
    </source>
</evidence>
<feature type="compositionally biased region" description="Low complexity" evidence="5">
    <location>
        <begin position="667"/>
        <end position="709"/>
    </location>
</feature>
<reference evidence="8 9" key="1">
    <citation type="submission" date="2016-12" db="EMBL/GenBank/DDBJ databases">
        <title>The draft genome sequence of Actinophytocola xinjiangensis.</title>
        <authorList>
            <person name="Wang W."/>
            <person name="Yuan L."/>
        </authorList>
    </citation>
    <scope>NUCLEOTIDE SEQUENCE [LARGE SCALE GENOMIC DNA]</scope>
    <source>
        <strain evidence="8 9">CGMCC 4.4663</strain>
    </source>
</reference>
<feature type="compositionally biased region" description="Polar residues" evidence="5">
    <location>
        <begin position="448"/>
        <end position="462"/>
    </location>
</feature>
<keyword evidence="1" id="KW-0808">Transferase</keyword>
<feature type="compositionally biased region" description="Pro residues" evidence="5">
    <location>
        <begin position="409"/>
        <end position="446"/>
    </location>
</feature>
<feature type="compositionally biased region" description="Polar residues" evidence="5">
    <location>
        <begin position="652"/>
        <end position="666"/>
    </location>
</feature>
<dbReference type="GO" id="GO:0004672">
    <property type="term" value="F:protein kinase activity"/>
    <property type="evidence" value="ECO:0007669"/>
    <property type="project" value="InterPro"/>
</dbReference>